<protein>
    <submittedName>
        <fullName evidence="2">Uncharacterized protein</fullName>
    </submittedName>
</protein>
<sequence length="255" mass="26570">MAPKLKEKESRSVGASVSEGSSVAGNFVPPNFALVDTAKGPKLVLTFIVLAAERAYDTYRSREALNVRGAKGGQLSLALALVGHDRLGTISLALLAHGTSPIGITDSAPALIPTPVALLGSASVQPRELSGVAGDVFSAFKVPDPADPQGLSEHELLVLHAEIKALQARYSLSYAEAAHRLEIAEIKELEANVTAMKAFAVIEERIKNSIIHDIRPPIARIDCGDFDNSNFAKGTIGAGSPPGNASSSNSKGTGQ</sequence>
<comment type="caution">
    <text evidence="2">The sequence shown here is derived from an EMBL/GenBank/DDBJ whole genome shotgun (WGS) entry which is preliminary data.</text>
</comment>
<evidence type="ECO:0000313" key="3">
    <source>
        <dbReference type="Proteomes" id="UP000467700"/>
    </source>
</evidence>
<feature type="compositionally biased region" description="Low complexity" evidence="1">
    <location>
        <begin position="238"/>
        <end position="255"/>
    </location>
</feature>
<evidence type="ECO:0000256" key="1">
    <source>
        <dbReference type="SAM" id="MobiDB-lite"/>
    </source>
</evidence>
<proteinExistence type="predicted"/>
<evidence type="ECO:0000313" key="2">
    <source>
        <dbReference type="EMBL" id="CAA7267507.1"/>
    </source>
</evidence>
<gene>
    <name evidence="2" type="ORF">AAE3_LOCUS9768</name>
</gene>
<dbReference type="AlphaFoldDB" id="A0A8S0WPI4"/>
<dbReference type="Proteomes" id="UP000467700">
    <property type="component" value="Unassembled WGS sequence"/>
</dbReference>
<keyword evidence="3" id="KW-1185">Reference proteome</keyword>
<dbReference type="EMBL" id="CACVBS010000060">
    <property type="protein sequence ID" value="CAA7267507.1"/>
    <property type="molecule type" value="Genomic_DNA"/>
</dbReference>
<organism evidence="2 3">
    <name type="scientific">Cyclocybe aegerita</name>
    <name type="common">Black poplar mushroom</name>
    <name type="synonym">Agrocybe aegerita</name>
    <dbReference type="NCBI Taxonomy" id="1973307"/>
    <lineage>
        <taxon>Eukaryota</taxon>
        <taxon>Fungi</taxon>
        <taxon>Dikarya</taxon>
        <taxon>Basidiomycota</taxon>
        <taxon>Agaricomycotina</taxon>
        <taxon>Agaricomycetes</taxon>
        <taxon>Agaricomycetidae</taxon>
        <taxon>Agaricales</taxon>
        <taxon>Agaricineae</taxon>
        <taxon>Bolbitiaceae</taxon>
        <taxon>Cyclocybe</taxon>
    </lineage>
</organism>
<name>A0A8S0WPI4_CYCAE</name>
<dbReference type="OrthoDB" id="3044119at2759"/>
<feature type="region of interest" description="Disordered" evidence="1">
    <location>
        <begin position="233"/>
        <end position="255"/>
    </location>
</feature>
<accession>A0A8S0WPI4</accession>
<reference evidence="2 3" key="1">
    <citation type="submission" date="2020-01" db="EMBL/GenBank/DDBJ databases">
        <authorList>
            <person name="Gupta K D."/>
        </authorList>
    </citation>
    <scope>NUCLEOTIDE SEQUENCE [LARGE SCALE GENOMIC DNA]</scope>
</reference>